<evidence type="ECO:0000259" key="3">
    <source>
        <dbReference type="PROSITE" id="PS00028"/>
    </source>
</evidence>
<gene>
    <name evidence="4" type="ORF">CSSPJE1EN2_LOCUS23251</name>
</gene>
<accession>A0ABP1C117</accession>
<evidence type="ECO:0000256" key="1">
    <source>
        <dbReference type="SAM" id="MobiDB-lite"/>
    </source>
</evidence>
<dbReference type="EMBL" id="OZ023709">
    <property type="protein sequence ID" value="CAK9881895.1"/>
    <property type="molecule type" value="Genomic_DNA"/>
</dbReference>
<dbReference type="PROSITE" id="PS00028">
    <property type="entry name" value="ZINC_FINGER_C2H2_1"/>
    <property type="match status" value="1"/>
</dbReference>
<evidence type="ECO:0000313" key="4">
    <source>
        <dbReference type="EMBL" id="CAK9881895.1"/>
    </source>
</evidence>
<dbReference type="Proteomes" id="UP001497522">
    <property type="component" value="Chromosome 8"/>
</dbReference>
<keyword evidence="2" id="KW-0472">Membrane</keyword>
<evidence type="ECO:0000313" key="5">
    <source>
        <dbReference type="Proteomes" id="UP001497522"/>
    </source>
</evidence>
<dbReference type="InterPro" id="IPR013087">
    <property type="entry name" value="Znf_C2H2_type"/>
</dbReference>
<keyword evidence="2" id="KW-0812">Transmembrane</keyword>
<feature type="transmembrane region" description="Helical" evidence="2">
    <location>
        <begin position="32"/>
        <end position="50"/>
    </location>
</feature>
<protein>
    <recommendedName>
        <fullName evidence="3">C2H2-type domain-containing protein</fullName>
    </recommendedName>
</protein>
<feature type="domain" description="C2H2-type" evidence="3">
    <location>
        <begin position="222"/>
        <end position="245"/>
    </location>
</feature>
<evidence type="ECO:0000256" key="2">
    <source>
        <dbReference type="SAM" id="Phobius"/>
    </source>
</evidence>
<name>A0ABP1C117_9BRYO</name>
<feature type="region of interest" description="Disordered" evidence="1">
    <location>
        <begin position="248"/>
        <end position="268"/>
    </location>
</feature>
<keyword evidence="5" id="KW-1185">Reference proteome</keyword>
<organism evidence="4 5">
    <name type="scientific">Sphagnum jensenii</name>
    <dbReference type="NCBI Taxonomy" id="128206"/>
    <lineage>
        <taxon>Eukaryota</taxon>
        <taxon>Viridiplantae</taxon>
        <taxon>Streptophyta</taxon>
        <taxon>Embryophyta</taxon>
        <taxon>Bryophyta</taxon>
        <taxon>Sphagnophytina</taxon>
        <taxon>Sphagnopsida</taxon>
        <taxon>Sphagnales</taxon>
        <taxon>Sphagnaceae</taxon>
        <taxon>Sphagnum</taxon>
    </lineage>
</organism>
<proteinExistence type="predicted"/>
<sequence length="337" mass="36966">MLRYNATERKKATTATLCVTRKKEEEEGNGDVVAVAFFFFLLWSCVAMQLHEEGNGSCRRLLLPTTELHCSVAEEGDSVVELCCNAAQQSRGRRLRKSVAGDLGMSKENGIASDDAILLPNVVVSDEAILLPNVAMSNEVILLPNVVVSDEADAKPHVTVTTKQNMVAADEAIGDRSSVTTDQPIGSKLETKQASQPIALLCPPNLAWKDKEWTKVGSKWKCKVGTCTVAYCAKWLLTKHLKEVHGLVAEKSKPRKPSTSAGSPRHQDHAKMNVRILGNAMVVQRRNDQKVTSRARAKSKHEWNHLVALAKQCPPLPNPPLVRLTSEQLLKVLNLNA</sequence>
<keyword evidence="2" id="KW-1133">Transmembrane helix</keyword>
<reference evidence="4" key="1">
    <citation type="submission" date="2024-03" db="EMBL/GenBank/DDBJ databases">
        <authorList>
            <consortium name="ELIXIR-Norway"/>
            <consortium name="Elixir Norway"/>
        </authorList>
    </citation>
    <scope>NUCLEOTIDE SEQUENCE</scope>
</reference>